<dbReference type="EMBL" id="ACPB03014068">
    <property type="status" value="NOT_ANNOTATED_CDS"/>
    <property type="molecule type" value="Genomic_DNA"/>
</dbReference>
<keyword evidence="3" id="KW-0540">Nuclease</keyword>
<evidence type="ECO:0000256" key="1">
    <source>
        <dbReference type="ARBA" id="ARBA00004123"/>
    </source>
</evidence>
<reference evidence="8" key="1">
    <citation type="submission" date="2015-05" db="UniProtKB">
        <authorList>
            <consortium name="EnsemblMetazoa"/>
        </authorList>
    </citation>
    <scope>IDENTIFICATION</scope>
</reference>
<dbReference type="EnsemblMetazoa" id="RPRC014658-RA">
    <property type="protein sequence ID" value="RPRC014658-PA"/>
    <property type="gene ID" value="RPRC014658"/>
</dbReference>
<feature type="region of interest" description="Disordered" evidence="7">
    <location>
        <begin position="1"/>
        <end position="28"/>
    </location>
</feature>
<feature type="compositionally biased region" description="Basic and acidic residues" evidence="7">
    <location>
        <begin position="55"/>
        <end position="81"/>
    </location>
</feature>
<dbReference type="SMART" id="SM00479">
    <property type="entry name" value="EXOIII"/>
    <property type="match status" value="1"/>
</dbReference>
<name>T1IED8_RHOPR</name>
<dbReference type="GO" id="GO:0003676">
    <property type="term" value="F:nucleic acid binding"/>
    <property type="evidence" value="ECO:0007669"/>
    <property type="project" value="InterPro"/>
</dbReference>
<feature type="region of interest" description="Disordered" evidence="7">
    <location>
        <begin position="53"/>
        <end position="82"/>
    </location>
</feature>
<proteinExistence type="inferred from homology"/>
<dbReference type="FunFam" id="3.30.420.10:FF:000019">
    <property type="entry name" value="RNA exonuclease NEF-sp"/>
    <property type="match status" value="1"/>
</dbReference>
<feature type="compositionally biased region" description="Polar residues" evidence="7">
    <location>
        <begin position="429"/>
        <end position="442"/>
    </location>
</feature>
<comment type="subcellular location">
    <subcellularLocation>
        <location evidence="1">Nucleus</location>
    </subcellularLocation>
</comment>
<protein>
    <submittedName>
        <fullName evidence="8">Exonuclease domain-containing protein</fullName>
    </submittedName>
</protein>
<evidence type="ECO:0000256" key="3">
    <source>
        <dbReference type="ARBA" id="ARBA00022722"/>
    </source>
</evidence>
<keyword evidence="9" id="KW-1185">Reference proteome</keyword>
<dbReference type="OMA" id="WALDCEM"/>
<evidence type="ECO:0000313" key="8">
    <source>
        <dbReference type="EnsemblMetazoa" id="RPRC014658-PA"/>
    </source>
</evidence>
<dbReference type="PANTHER" id="PTHR12801:SF82">
    <property type="entry name" value="RNA EXONUCLEASE 5"/>
    <property type="match status" value="1"/>
</dbReference>
<dbReference type="HOGENOM" id="CLU_019950_0_0_1"/>
<dbReference type="eggNOG" id="KOG2248">
    <property type="taxonomic scope" value="Eukaryota"/>
</dbReference>
<evidence type="ECO:0000256" key="2">
    <source>
        <dbReference type="ARBA" id="ARBA00006357"/>
    </source>
</evidence>
<dbReference type="Proteomes" id="UP000015103">
    <property type="component" value="Unassembled WGS sequence"/>
</dbReference>
<dbReference type="SUPFAM" id="SSF53098">
    <property type="entry name" value="Ribonuclease H-like"/>
    <property type="match status" value="1"/>
</dbReference>
<dbReference type="InterPro" id="IPR036397">
    <property type="entry name" value="RNaseH_sf"/>
</dbReference>
<keyword evidence="5" id="KW-0269">Exonuclease</keyword>
<evidence type="ECO:0000256" key="6">
    <source>
        <dbReference type="ARBA" id="ARBA00023242"/>
    </source>
</evidence>
<evidence type="ECO:0000256" key="5">
    <source>
        <dbReference type="ARBA" id="ARBA00022839"/>
    </source>
</evidence>
<dbReference type="InterPro" id="IPR013520">
    <property type="entry name" value="Ribonucl_H"/>
</dbReference>
<accession>T1IED8</accession>
<dbReference type="InParanoid" id="T1IED8"/>
<keyword evidence="6" id="KW-0539">Nucleus</keyword>
<dbReference type="VEuPathDB" id="VectorBase:RPRC014658"/>
<dbReference type="GO" id="GO:0004527">
    <property type="term" value="F:exonuclease activity"/>
    <property type="evidence" value="ECO:0007669"/>
    <property type="project" value="UniProtKB-KW"/>
</dbReference>
<dbReference type="Pfam" id="PF00929">
    <property type="entry name" value="RNase_T"/>
    <property type="match status" value="1"/>
</dbReference>
<dbReference type="InterPro" id="IPR012337">
    <property type="entry name" value="RNaseH-like_sf"/>
</dbReference>
<feature type="region of interest" description="Disordered" evidence="7">
    <location>
        <begin position="429"/>
        <end position="450"/>
    </location>
</feature>
<sequence>MISHGADMKQNTPSLKTRKIRRKENRNGKMTALYMISNLNDVARKNSKSLNAKFSEVDKNEPVREENKKPATESRKRKYEEIDNENVRGNPNIVKQNLSETDLKKLRELIFKRIAAKKNLPKLKLKEPGTQALIDQPKEKRIPLFLSDVQHLLLYSLHGHMSTGNIPRVYKVLRTMFPMDFLKKTKTKAESRTQVFSRTDLILSPWQMLVEGYPLSIEGELKAKYADYVYTKDIYKEVSSNSPMWALDCEMCVTQMGNELTRVSIINERYEVVYESLVKPYNPIINYVTKFSGITPQILKDVGTRLEDVQAAIREIMPPDVILIGHSLNLDLHALKMLHPYIIDTSVIFNLSGERMRKTKLKVLSAEFLGEQIQNSASGHDSVEDATACMKLVQAKLKHSIEWGDAVACGREGVAQLLVDIQRKQRQPSQQAIASTKTTTITRSEDDRTEDGRTILTERDVVRTRNELPRYLCANQVAQVQVFTTSLFVHLVTREKNCLLVAKNAVVDEFFKYVPEQLRPFDPQSRLQVSKQETNRAIVKFGRNNAPENGATLMYTSVNRKPEIKASKVDRLVKKLMKNLSGHVLIAVLLAGRTSGDDEVDSSNHGLLLLHLHQEPVPPIQLDVDIPKSNTSSAADISSQETVC</sequence>
<comment type="similarity">
    <text evidence="2">Belongs to the REXO1/REXO3 family.</text>
</comment>
<keyword evidence="4" id="KW-0378">Hydrolase</keyword>
<dbReference type="AlphaFoldDB" id="T1IED8"/>
<dbReference type="InterPro" id="IPR047021">
    <property type="entry name" value="REXO1/3/4-like"/>
</dbReference>
<dbReference type="STRING" id="13249.T1IED8"/>
<dbReference type="PANTHER" id="PTHR12801">
    <property type="entry name" value="RNA EXONUCLEASE REXO1 / RECO3 FAMILY MEMBER-RELATED"/>
    <property type="match status" value="1"/>
</dbReference>
<dbReference type="GO" id="GO:0005634">
    <property type="term" value="C:nucleus"/>
    <property type="evidence" value="ECO:0007669"/>
    <property type="project" value="UniProtKB-SubCell"/>
</dbReference>
<evidence type="ECO:0000313" key="9">
    <source>
        <dbReference type="Proteomes" id="UP000015103"/>
    </source>
</evidence>
<dbReference type="Gene3D" id="3.30.420.10">
    <property type="entry name" value="Ribonuclease H-like superfamily/Ribonuclease H"/>
    <property type="match status" value="1"/>
</dbReference>
<dbReference type="CDD" id="cd06145">
    <property type="entry name" value="REX1_like"/>
    <property type="match status" value="1"/>
</dbReference>
<evidence type="ECO:0000256" key="4">
    <source>
        <dbReference type="ARBA" id="ARBA00022801"/>
    </source>
</evidence>
<dbReference type="InterPro" id="IPR034922">
    <property type="entry name" value="REX1-like_exo"/>
</dbReference>
<organism evidence="8 9">
    <name type="scientific">Rhodnius prolixus</name>
    <name type="common">Triatomid bug</name>
    <dbReference type="NCBI Taxonomy" id="13249"/>
    <lineage>
        <taxon>Eukaryota</taxon>
        <taxon>Metazoa</taxon>
        <taxon>Ecdysozoa</taxon>
        <taxon>Arthropoda</taxon>
        <taxon>Hexapoda</taxon>
        <taxon>Insecta</taxon>
        <taxon>Pterygota</taxon>
        <taxon>Neoptera</taxon>
        <taxon>Paraneoptera</taxon>
        <taxon>Hemiptera</taxon>
        <taxon>Heteroptera</taxon>
        <taxon>Panheteroptera</taxon>
        <taxon>Cimicomorpha</taxon>
        <taxon>Reduviidae</taxon>
        <taxon>Triatominae</taxon>
        <taxon>Rhodnius</taxon>
    </lineage>
</organism>
<dbReference type="FunCoup" id="T1IED8">
    <property type="interactions" value="475"/>
</dbReference>
<evidence type="ECO:0000256" key="7">
    <source>
        <dbReference type="SAM" id="MobiDB-lite"/>
    </source>
</evidence>